<dbReference type="RefSeq" id="WP_323697508.1">
    <property type="nucleotide sequence ID" value="NZ_JAYGIL010000018.1"/>
</dbReference>
<evidence type="ECO:0000256" key="6">
    <source>
        <dbReference type="ARBA" id="ARBA00022840"/>
    </source>
</evidence>
<keyword evidence="5 9" id="KW-0418">Kinase</keyword>
<dbReference type="PANTHER" id="PTHR43065:SF46">
    <property type="entry name" value="C4-DICARBOXYLATE TRANSPORT SENSOR PROTEIN DCTB"/>
    <property type="match status" value="1"/>
</dbReference>
<evidence type="ECO:0000256" key="2">
    <source>
        <dbReference type="ARBA" id="ARBA00012438"/>
    </source>
</evidence>
<dbReference type="InterPro" id="IPR004358">
    <property type="entry name" value="Sig_transdc_His_kin-like_C"/>
</dbReference>
<dbReference type="GO" id="GO:0016301">
    <property type="term" value="F:kinase activity"/>
    <property type="evidence" value="ECO:0007669"/>
    <property type="project" value="UniProtKB-KW"/>
</dbReference>
<dbReference type="EMBL" id="JAYGIL010000018">
    <property type="protein sequence ID" value="MEA5404201.1"/>
    <property type="molecule type" value="Genomic_DNA"/>
</dbReference>
<reference evidence="9 10" key="1">
    <citation type="submission" date="2023-12" db="EMBL/GenBank/DDBJ databases">
        <title>Novel species of the genus Arcicella isolated from rivers.</title>
        <authorList>
            <person name="Lu H."/>
        </authorList>
    </citation>
    <scope>NUCLEOTIDE SEQUENCE [LARGE SCALE GENOMIC DNA]</scope>
    <source>
        <strain evidence="9 10">DC2W</strain>
    </source>
</reference>
<accession>A0ABU5S743</accession>
<dbReference type="SMART" id="SM00387">
    <property type="entry name" value="HATPase_c"/>
    <property type="match status" value="1"/>
</dbReference>
<evidence type="ECO:0000259" key="8">
    <source>
        <dbReference type="PROSITE" id="PS50109"/>
    </source>
</evidence>
<name>A0ABU5S743_9BACT</name>
<dbReference type="Proteomes" id="UP001303899">
    <property type="component" value="Unassembled WGS sequence"/>
</dbReference>
<comment type="caution">
    <text evidence="9">The sequence shown here is derived from an EMBL/GenBank/DDBJ whole genome shotgun (WGS) entry which is preliminary data.</text>
</comment>
<evidence type="ECO:0000313" key="10">
    <source>
        <dbReference type="Proteomes" id="UP001303899"/>
    </source>
</evidence>
<feature type="domain" description="Histidine kinase" evidence="8">
    <location>
        <begin position="604"/>
        <end position="823"/>
    </location>
</feature>
<dbReference type="PANTHER" id="PTHR43065">
    <property type="entry name" value="SENSOR HISTIDINE KINASE"/>
    <property type="match status" value="1"/>
</dbReference>
<keyword evidence="10" id="KW-1185">Reference proteome</keyword>
<keyword evidence="7" id="KW-0902">Two-component regulatory system</keyword>
<dbReference type="PROSITE" id="PS50109">
    <property type="entry name" value="HIS_KIN"/>
    <property type="match status" value="1"/>
</dbReference>
<evidence type="ECO:0000256" key="5">
    <source>
        <dbReference type="ARBA" id="ARBA00022777"/>
    </source>
</evidence>
<evidence type="ECO:0000313" key="9">
    <source>
        <dbReference type="EMBL" id="MEA5404201.1"/>
    </source>
</evidence>
<evidence type="ECO:0000256" key="1">
    <source>
        <dbReference type="ARBA" id="ARBA00000085"/>
    </source>
</evidence>
<dbReference type="PRINTS" id="PR00344">
    <property type="entry name" value="BCTRLSENSOR"/>
</dbReference>
<dbReference type="Pfam" id="PF13589">
    <property type="entry name" value="HATPase_c_3"/>
    <property type="match status" value="1"/>
</dbReference>
<dbReference type="InterPro" id="IPR036890">
    <property type="entry name" value="HATPase_C_sf"/>
</dbReference>
<sequence length="826" mass="94157">MQENLHFDISTSVIKQLGEQLISDEVTAIMELIKNSYDAEADWVKIDIDVNNCLTNDFHFNDVKGYILLEDNGEGMSLSDISSRWLVISFSAKRDQKESGTYNEGKRIPLGDKGLGRLSTQRIGKQIEIVTGVADEDIYHSLAYNWDDFDGTRKLSDVKVVYRTFSKKVGLKGTKVAITSLNNPTVWKGEAFDVFRSELSKMIFPVKENRPFNVRLSVAGQKVDLDSLNEQLRKQAIGEYKLRYDGKKLNIEILLKLNKLRGNDSSFYEKTIISDNGKAFFEFLTDKQRNKREFLDKVQTEYLGQLNNGYFFKYKTEYHFEKIAKNSVISGDILILANPGIFDGEILEYDIRGDVDLNEEEYFDSVGEYKRLVKNQVGVRIFRDGFGIKPYGLNNNDWLQLSTGQTSGASFYGLRPGNIIGYISISNKENLSLTEKTDREGFVESPYSQNFFLITKKFISEINLVLERAKRALNTYKSVLADSKGTFQGSTTKAIEGVNAVAEQSKNTLPIIEELQTDLSTISKEVKQNIDSPLFNNQNTTSADLKVVSFLHKAENTLMQVEKAIKSSAELDNNADFIAPQINLLKRQLHDFSELAGLGLTAEAWSHEILNMLERISSQTNDIEKRLKMLKNIDSVIYIYIEYVKSFVQNLRIQVNHFSPSLRYNREKKQEIKLSEFIDESKAFFVSKFTKINGEIKVSISEDFKVKANKGKLTQVFDNILLNSEYWLRKKQLSNNSFLPAIFIEVDSHLIRIWDNGSGIDETIAESIFQPFTTSKPVGEGRGLGLYIVEQIIESMGGEITLLHKRNTENRRYIFQINLESAKVNP</sequence>
<dbReference type="InterPro" id="IPR005467">
    <property type="entry name" value="His_kinase_dom"/>
</dbReference>
<evidence type="ECO:0000256" key="3">
    <source>
        <dbReference type="ARBA" id="ARBA00022679"/>
    </source>
</evidence>
<comment type="catalytic activity">
    <reaction evidence="1">
        <text>ATP + protein L-histidine = ADP + protein N-phospho-L-histidine.</text>
        <dbReference type="EC" id="2.7.13.3"/>
    </reaction>
</comment>
<evidence type="ECO:0000256" key="4">
    <source>
        <dbReference type="ARBA" id="ARBA00022741"/>
    </source>
</evidence>
<protein>
    <recommendedName>
        <fullName evidence="2">histidine kinase</fullName>
        <ecNumber evidence="2">2.7.13.3</ecNumber>
    </recommendedName>
</protein>
<dbReference type="Pfam" id="PF02518">
    <property type="entry name" value="HATPase_c"/>
    <property type="match status" value="1"/>
</dbReference>
<evidence type="ECO:0000256" key="7">
    <source>
        <dbReference type="ARBA" id="ARBA00023012"/>
    </source>
</evidence>
<gene>
    <name evidence="9" type="ORF">VB776_14820</name>
</gene>
<keyword evidence="4" id="KW-0547">Nucleotide-binding</keyword>
<keyword evidence="3" id="KW-0808">Transferase</keyword>
<dbReference type="SUPFAM" id="SSF55874">
    <property type="entry name" value="ATPase domain of HSP90 chaperone/DNA topoisomerase II/histidine kinase"/>
    <property type="match status" value="2"/>
</dbReference>
<keyword evidence="6" id="KW-0067">ATP-binding</keyword>
<proteinExistence type="predicted"/>
<dbReference type="InterPro" id="IPR003594">
    <property type="entry name" value="HATPase_dom"/>
</dbReference>
<dbReference type="Gene3D" id="3.30.565.10">
    <property type="entry name" value="Histidine kinase-like ATPase, C-terminal domain"/>
    <property type="match status" value="2"/>
</dbReference>
<dbReference type="EC" id="2.7.13.3" evidence="2"/>
<organism evidence="9 10">
    <name type="scientific">Arcicella gelida</name>
    <dbReference type="NCBI Taxonomy" id="2984195"/>
    <lineage>
        <taxon>Bacteria</taxon>
        <taxon>Pseudomonadati</taxon>
        <taxon>Bacteroidota</taxon>
        <taxon>Cytophagia</taxon>
        <taxon>Cytophagales</taxon>
        <taxon>Flectobacillaceae</taxon>
        <taxon>Arcicella</taxon>
    </lineage>
</organism>